<dbReference type="InterPro" id="IPR001611">
    <property type="entry name" value="Leu-rich_rpt"/>
</dbReference>
<dbReference type="PANTHER" id="PTHR47566:SF1">
    <property type="entry name" value="PROTEIN NUD1"/>
    <property type="match status" value="1"/>
</dbReference>
<organism evidence="4 5">
    <name type="scientific">Macrolepiota fuliginosa MF-IS2</name>
    <dbReference type="NCBI Taxonomy" id="1400762"/>
    <lineage>
        <taxon>Eukaryota</taxon>
        <taxon>Fungi</taxon>
        <taxon>Dikarya</taxon>
        <taxon>Basidiomycota</taxon>
        <taxon>Agaricomycotina</taxon>
        <taxon>Agaricomycetes</taxon>
        <taxon>Agaricomycetidae</taxon>
        <taxon>Agaricales</taxon>
        <taxon>Agaricineae</taxon>
        <taxon>Agaricaceae</taxon>
        <taxon>Macrolepiota</taxon>
    </lineage>
</organism>
<dbReference type="InterPro" id="IPR025875">
    <property type="entry name" value="Leu-rich_rpt_4"/>
</dbReference>
<sequence length="201" mass="23133">MIYLEVAACRLTALPEDMGKLTPNLRVLNLNYNFLEDARPLEGLTRLEKLTIIGSRLRKSKPLIRLVQRMPDIEMLDFRMNPCTLGWYLPLLVKDVPGALQPSESKNSTGGEEQTQEKISTSWQELDAKFRRDLPDELYIGRLAYRGLIMRACRRLRMLDGVGVSEKERTKAQKLLMGILNKNRNQEKKTRGEGETEELRS</sequence>
<gene>
    <name evidence="4" type="ORF">P691DRAFT_804192</name>
</gene>
<feature type="compositionally biased region" description="Polar residues" evidence="3">
    <location>
        <begin position="102"/>
        <end position="119"/>
    </location>
</feature>
<comment type="caution">
    <text evidence="4">The sequence shown here is derived from an EMBL/GenBank/DDBJ whole genome shotgun (WGS) entry which is preliminary data.</text>
</comment>
<protein>
    <recommendedName>
        <fullName evidence="6">L domain-like protein</fullName>
    </recommendedName>
</protein>
<dbReference type="Pfam" id="PF12799">
    <property type="entry name" value="LRR_4"/>
    <property type="match status" value="1"/>
</dbReference>
<dbReference type="GO" id="GO:0061499">
    <property type="term" value="C:outer plaque of mitotic spindle pole body"/>
    <property type="evidence" value="ECO:0007669"/>
    <property type="project" value="TreeGrafter"/>
</dbReference>
<evidence type="ECO:0008006" key="6">
    <source>
        <dbReference type="Google" id="ProtNLM"/>
    </source>
</evidence>
<proteinExistence type="predicted"/>
<dbReference type="PROSITE" id="PS51450">
    <property type="entry name" value="LRR"/>
    <property type="match status" value="1"/>
</dbReference>
<dbReference type="OrthoDB" id="7451790at2759"/>
<feature type="region of interest" description="Disordered" evidence="3">
    <location>
        <begin position="100"/>
        <end position="119"/>
    </location>
</feature>
<evidence type="ECO:0000256" key="2">
    <source>
        <dbReference type="ARBA" id="ARBA00022737"/>
    </source>
</evidence>
<dbReference type="InterPro" id="IPR052574">
    <property type="entry name" value="CDIRP"/>
</dbReference>
<feature type="compositionally biased region" description="Basic and acidic residues" evidence="3">
    <location>
        <begin position="184"/>
        <end position="201"/>
    </location>
</feature>
<accession>A0A9P5XNM2</accession>
<evidence type="ECO:0000256" key="1">
    <source>
        <dbReference type="ARBA" id="ARBA00022614"/>
    </source>
</evidence>
<keyword evidence="1" id="KW-0433">Leucine-rich repeat</keyword>
<dbReference type="Gene3D" id="3.80.10.10">
    <property type="entry name" value="Ribonuclease Inhibitor"/>
    <property type="match status" value="1"/>
</dbReference>
<dbReference type="GO" id="GO:1902412">
    <property type="term" value="P:regulation of mitotic cytokinesis"/>
    <property type="evidence" value="ECO:0007669"/>
    <property type="project" value="TreeGrafter"/>
</dbReference>
<dbReference type="SUPFAM" id="SSF52058">
    <property type="entry name" value="L domain-like"/>
    <property type="match status" value="1"/>
</dbReference>
<keyword evidence="2" id="KW-0677">Repeat</keyword>
<dbReference type="EMBL" id="MU151052">
    <property type="protein sequence ID" value="KAF9454832.1"/>
    <property type="molecule type" value="Genomic_DNA"/>
</dbReference>
<evidence type="ECO:0000256" key="3">
    <source>
        <dbReference type="SAM" id="MobiDB-lite"/>
    </source>
</evidence>
<feature type="region of interest" description="Disordered" evidence="3">
    <location>
        <begin position="181"/>
        <end position="201"/>
    </location>
</feature>
<dbReference type="GO" id="GO:0035591">
    <property type="term" value="F:signaling adaptor activity"/>
    <property type="evidence" value="ECO:0007669"/>
    <property type="project" value="TreeGrafter"/>
</dbReference>
<evidence type="ECO:0000313" key="5">
    <source>
        <dbReference type="Proteomes" id="UP000807342"/>
    </source>
</evidence>
<evidence type="ECO:0000313" key="4">
    <source>
        <dbReference type="EMBL" id="KAF9454832.1"/>
    </source>
</evidence>
<dbReference type="GO" id="GO:0031028">
    <property type="term" value="P:septation initiation signaling"/>
    <property type="evidence" value="ECO:0007669"/>
    <property type="project" value="TreeGrafter"/>
</dbReference>
<dbReference type="InterPro" id="IPR032675">
    <property type="entry name" value="LRR_dom_sf"/>
</dbReference>
<dbReference type="AlphaFoldDB" id="A0A9P5XNM2"/>
<dbReference type="PANTHER" id="PTHR47566">
    <property type="match status" value="1"/>
</dbReference>
<reference evidence="4" key="1">
    <citation type="submission" date="2020-11" db="EMBL/GenBank/DDBJ databases">
        <authorList>
            <consortium name="DOE Joint Genome Institute"/>
            <person name="Ahrendt S."/>
            <person name="Riley R."/>
            <person name="Andreopoulos W."/>
            <person name="Labutti K."/>
            <person name="Pangilinan J."/>
            <person name="Ruiz-Duenas F.J."/>
            <person name="Barrasa J.M."/>
            <person name="Sanchez-Garcia M."/>
            <person name="Camarero S."/>
            <person name="Miyauchi S."/>
            <person name="Serrano A."/>
            <person name="Linde D."/>
            <person name="Babiker R."/>
            <person name="Drula E."/>
            <person name="Ayuso-Fernandez I."/>
            <person name="Pacheco R."/>
            <person name="Padilla G."/>
            <person name="Ferreira P."/>
            <person name="Barriuso J."/>
            <person name="Kellner H."/>
            <person name="Castanera R."/>
            <person name="Alfaro M."/>
            <person name="Ramirez L."/>
            <person name="Pisabarro A.G."/>
            <person name="Kuo A."/>
            <person name="Tritt A."/>
            <person name="Lipzen A."/>
            <person name="He G."/>
            <person name="Yan M."/>
            <person name="Ng V."/>
            <person name="Cullen D."/>
            <person name="Martin F."/>
            <person name="Rosso M.-N."/>
            <person name="Henrissat B."/>
            <person name="Hibbett D."/>
            <person name="Martinez A.T."/>
            <person name="Grigoriev I.V."/>
        </authorList>
    </citation>
    <scope>NUCLEOTIDE SEQUENCE</scope>
    <source>
        <strain evidence="4">MF-IS2</strain>
    </source>
</reference>
<dbReference type="Proteomes" id="UP000807342">
    <property type="component" value="Unassembled WGS sequence"/>
</dbReference>
<keyword evidence="5" id="KW-1185">Reference proteome</keyword>
<name>A0A9P5XNM2_9AGAR</name>